<dbReference type="InterPro" id="IPR036388">
    <property type="entry name" value="WH-like_DNA-bd_sf"/>
</dbReference>
<gene>
    <name evidence="2" type="ORF">CF165_21175</name>
</gene>
<feature type="domain" description="Methyltransferase type 12" evidence="1">
    <location>
        <begin position="187"/>
        <end position="281"/>
    </location>
</feature>
<accession>A0A229T4G5</accession>
<dbReference type="InterPro" id="IPR013217">
    <property type="entry name" value="Methyltransf_12"/>
</dbReference>
<dbReference type="PANTHER" id="PTHR45128:SF2">
    <property type="entry name" value="METHYLTRANSFERASE DOMAIN-CONTAINING PROTEIN"/>
    <property type="match status" value="1"/>
</dbReference>
<organism evidence="2 3">
    <name type="scientific">Amycolatopsis vastitatis</name>
    <dbReference type="NCBI Taxonomy" id="1905142"/>
    <lineage>
        <taxon>Bacteria</taxon>
        <taxon>Bacillati</taxon>
        <taxon>Actinomycetota</taxon>
        <taxon>Actinomycetes</taxon>
        <taxon>Pseudonocardiales</taxon>
        <taxon>Pseudonocardiaceae</taxon>
        <taxon>Amycolatopsis</taxon>
    </lineage>
</organism>
<dbReference type="CDD" id="cd02440">
    <property type="entry name" value="AdoMet_MTases"/>
    <property type="match status" value="1"/>
</dbReference>
<reference evidence="3" key="1">
    <citation type="submission" date="2017-07" db="EMBL/GenBank/DDBJ databases">
        <title>Comparative genome mining reveals phylogenetic distribution patterns of secondary metabolites in Amycolatopsis.</title>
        <authorList>
            <person name="Adamek M."/>
            <person name="Alanjary M."/>
            <person name="Sales-Ortells H."/>
            <person name="Goodfellow M."/>
            <person name="Bull A.T."/>
            <person name="Kalinowski J."/>
            <person name="Ziemert N."/>
        </authorList>
    </citation>
    <scope>NUCLEOTIDE SEQUENCE [LARGE SCALE GENOMIC DNA]</scope>
    <source>
        <strain evidence="3">H5</strain>
    </source>
</reference>
<evidence type="ECO:0000313" key="3">
    <source>
        <dbReference type="Proteomes" id="UP000215199"/>
    </source>
</evidence>
<keyword evidence="3" id="KW-1185">Reference proteome</keyword>
<dbReference type="SUPFAM" id="SSF46785">
    <property type="entry name" value="Winged helix' DNA-binding domain"/>
    <property type="match status" value="1"/>
</dbReference>
<dbReference type="PANTHER" id="PTHR45128">
    <property type="entry name" value="METHYLTRANSFERASE TYPE 11"/>
    <property type="match status" value="1"/>
</dbReference>
<evidence type="ECO:0000313" key="2">
    <source>
        <dbReference type="EMBL" id="OXM65900.1"/>
    </source>
</evidence>
<dbReference type="SUPFAM" id="SSF53335">
    <property type="entry name" value="S-adenosyl-L-methionine-dependent methyltransferases"/>
    <property type="match status" value="1"/>
</dbReference>
<dbReference type="EMBL" id="NMUL01000021">
    <property type="protein sequence ID" value="OXM65900.1"/>
    <property type="molecule type" value="Genomic_DNA"/>
</dbReference>
<proteinExistence type="predicted"/>
<dbReference type="Pfam" id="PF08242">
    <property type="entry name" value="Methyltransf_12"/>
    <property type="match status" value="1"/>
</dbReference>
<dbReference type="OrthoDB" id="9801363at2"/>
<dbReference type="RefSeq" id="WP_093949262.1">
    <property type="nucleotide sequence ID" value="NZ_NMUL01000021.1"/>
</dbReference>
<comment type="caution">
    <text evidence="2">The sequence shown here is derived from an EMBL/GenBank/DDBJ whole genome shotgun (WGS) entry which is preliminary data.</text>
</comment>
<protein>
    <recommendedName>
        <fullName evidence="1">Methyltransferase type 12 domain-containing protein</fullName>
    </recommendedName>
</protein>
<sequence>MQTEDQARREAGPDVGETLAAGARFMTDLSRAMVALALALGDRLDLLAVLADGEPRDAGQLARESEVDARYALEWARTLTAAGYLEASPAGFRLRPAFAAVLGDRESPFYVGGIARLLPPLAAMVPAVERGFRTGRGLTPADYPDAMYEANWLMSEKWLEAMLLDQWIPLVPGLGQALEAGGRVAHLACGSGAAPALVAGRYAGVRAEGYDRHQLNVDRARREAASRGVEDRVRIELVAEFADGLAGPYDLVLAFDSLHLAADPAGVLRRIAETLAPTGVFLLLETNCSADPAENVGEVAAFLYGTSTLYSVPLTRNGPVAAGMLGLPRPELTRLCANAGLAAPRELVSPTPFNVLYEIRRAG</sequence>
<name>A0A229T4G5_9PSEU</name>
<dbReference type="InterPro" id="IPR053173">
    <property type="entry name" value="SAM-binding_MTase"/>
</dbReference>
<dbReference type="Gene3D" id="1.10.10.10">
    <property type="entry name" value="Winged helix-like DNA-binding domain superfamily/Winged helix DNA-binding domain"/>
    <property type="match status" value="1"/>
</dbReference>
<evidence type="ECO:0000259" key="1">
    <source>
        <dbReference type="Pfam" id="PF08242"/>
    </source>
</evidence>
<dbReference type="AlphaFoldDB" id="A0A229T4G5"/>
<dbReference type="Gene3D" id="3.40.50.150">
    <property type="entry name" value="Vaccinia Virus protein VP39"/>
    <property type="match status" value="1"/>
</dbReference>
<dbReference type="InterPro" id="IPR029063">
    <property type="entry name" value="SAM-dependent_MTases_sf"/>
</dbReference>
<dbReference type="Proteomes" id="UP000215199">
    <property type="component" value="Unassembled WGS sequence"/>
</dbReference>
<dbReference type="InterPro" id="IPR036390">
    <property type="entry name" value="WH_DNA-bd_sf"/>
</dbReference>